<dbReference type="UniPathway" id="UPA00219"/>
<accession>A0A0T5P131</accession>
<evidence type="ECO:0000313" key="13">
    <source>
        <dbReference type="Proteomes" id="UP000051295"/>
    </source>
</evidence>
<dbReference type="PANTHER" id="PTHR30582:SF24">
    <property type="entry name" value="L,D-TRANSPEPTIDASE ERFK_SRFK-RELATED"/>
    <property type="match status" value="1"/>
</dbReference>
<evidence type="ECO:0000256" key="2">
    <source>
        <dbReference type="ARBA" id="ARBA00005992"/>
    </source>
</evidence>
<reference evidence="12 13" key="1">
    <citation type="submission" date="2015-04" db="EMBL/GenBank/DDBJ databases">
        <title>The draft genome sequence of Roseovarius sp.R12b.</title>
        <authorList>
            <person name="Li G."/>
            <person name="Lai Q."/>
            <person name="Shao Z."/>
            <person name="Yan P."/>
        </authorList>
    </citation>
    <scope>NUCLEOTIDE SEQUENCE [LARGE SCALE GENOMIC DNA]</scope>
    <source>
        <strain evidence="12 13">R12B</strain>
    </source>
</reference>
<dbReference type="CDD" id="cd16913">
    <property type="entry name" value="YkuD_like"/>
    <property type="match status" value="1"/>
</dbReference>
<evidence type="ECO:0000256" key="8">
    <source>
        <dbReference type="ARBA" id="ARBA00023316"/>
    </source>
</evidence>
<dbReference type="GO" id="GO:0071972">
    <property type="term" value="F:peptidoglycan L,D-transpeptidase activity"/>
    <property type="evidence" value="ECO:0007669"/>
    <property type="project" value="TreeGrafter"/>
</dbReference>
<evidence type="ECO:0000256" key="5">
    <source>
        <dbReference type="ARBA" id="ARBA00022801"/>
    </source>
</evidence>
<dbReference type="Gene3D" id="2.40.440.10">
    <property type="entry name" value="L,D-transpeptidase catalytic domain-like"/>
    <property type="match status" value="1"/>
</dbReference>
<evidence type="ECO:0000256" key="3">
    <source>
        <dbReference type="ARBA" id="ARBA00022676"/>
    </source>
</evidence>
<gene>
    <name evidence="12" type="ORF">XM53_03025</name>
</gene>
<feature type="domain" description="L,D-TPase catalytic" evidence="11">
    <location>
        <begin position="74"/>
        <end position="211"/>
    </location>
</feature>
<dbReference type="GO" id="GO:0016757">
    <property type="term" value="F:glycosyltransferase activity"/>
    <property type="evidence" value="ECO:0007669"/>
    <property type="project" value="UniProtKB-KW"/>
</dbReference>
<dbReference type="Proteomes" id="UP000051295">
    <property type="component" value="Unassembled WGS sequence"/>
</dbReference>
<feature type="signal peptide" evidence="10">
    <location>
        <begin position="1"/>
        <end position="19"/>
    </location>
</feature>
<evidence type="ECO:0000259" key="11">
    <source>
        <dbReference type="PROSITE" id="PS52029"/>
    </source>
</evidence>
<protein>
    <recommendedName>
        <fullName evidence="11">L,D-TPase catalytic domain-containing protein</fullName>
    </recommendedName>
</protein>
<dbReference type="InterPro" id="IPR005490">
    <property type="entry name" value="LD_TPept_cat_dom"/>
</dbReference>
<dbReference type="GO" id="GO:0018104">
    <property type="term" value="P:peptidoglycan-protein cross-linking"/>
    <property type="evidence" value="ECO:0007669"/>
    <property type="project" value="TreeGrafter"/>
</dbReference>
<name>A0A0T5P131_9RHOB</name>
<dbReference type="STRING" id="1641875.XM53_03025"/>
<sequence>MPFAAARNLVLLACSVLLAACAGPMPSDMPGGATYPEYREMQEGYITIDAIDPQYLREPNRRTSVTYTGDEAPGTIVVDPYAKFLYFVQGPESAIRYPVAVGREGRGFSGRAKIGRKAEWPGWTPTANMIRSDPDAYAPFAKGIPGGKASPLGARALYLYRGGRDTYYRIHGTNDPATIGNQGSAGCIRLFNQDIIDLHARVDVGAPVVVRSYEESVAAEGVETANRGGEMVPKPVDPESVYAYVAEEQRRKAEYEASQ</sequence>
<keyword evidence="7 9" id="KW-0573">Peptidoglycan synthesis</keyword>
<dbReference type="InterPro" id="IPR038063">
    <property type="entry name" value="Transpep_catalytic_dom"/>
</dbReference>
<dbReference type="GO" id="GO:0005576">
    <property type="term" value="C:extracellular region"/>
    <property type="evidence" value="ECO:0007669"/>
    <property type="project" value="TreeGrafter"/>
</dbReference>
<dbReference type="InterPro" id="IPR050979">
    <property type="entry name" value="LD-transpeptidase"/>
</dbReference>
<dbReference type="GO" id="GO:0008360">
    <property type="term" value="P:regulation of cell shape"/>
    <property type="evidence" value="ECO:0007669"/>
    <property type="project" value="UniProtKB-UniRule"/>
</dbReference>
<feature type="active site" description="Nucleophile" evidence="9">
    <location>
        <position position="187"/>
    </location>
</feature>
<dbReference type="FunFam" id="2.40.440.10:FF:000002">
    <property type="entry name" value="L,D-transpeptidase ErfK/SrfK"/>
    <property type="match status" value="1"/>
</dbReference>
<evidence type="ECO:0000256" key="7">
    <source>
        <dbReference type="ARBA" id="ARBA00022984"/>
    </source>
</evidence>
<keyword evidence="13" id="KW-1185">Reference proteome</keyword>
<feature type="chain" id="PRO_5006664131" description="L,D-TPase catalytic domain-containing protein" evidence="10">
    <location>
        <begin position="20"/>
        <end position="259"/>
    </location>
</feature>
<keyword evidence="4" id="KW-0808">Transferase</keyword>
<evidence type="ECO:0000256" key="1">
    <source>
        <dbReference type="ARBA" id="ARBA00004752"/>
    </source>
</evidence>
<dbReference type="PATRIC" id="fig|1641875.4.peg.1706"/>
<comment type="pathway">
    <text evidence="1 9">Cell wall biogenesis; peptidoglycan biosynthesis.</text>
</comment>
<keyword evidence="6 9" id="KW-0133">Cell shape</keyword>
<dbReference type="GO" id="GO:0071555">
    <property type="term" value="P:cell wall organization"/>
    <property type="evidence" value="ECO:0007669"/>
    <property type="project" value="UniProtKB-UniRule"/>
</dbReference>
<keyword evidence="5" id="KW-0378">Hydrolase</keyword>
<dbReference type="PROSITE" id="PS51257">
    <property type="entry name" value="PROKAR_LIPOPROTEIN"/>
    <property type="match status" value="1"/>
</dbReference>
<dbReference type="Pfam" id="PF03734">
    <property type="entry name" value="YkuD"/>
    <property type="match status" value="1"/>
</dbReference>
<organism evidence="12 13">
    <name type="scientific">Roseovarius atlanticus</name>
    <dbReference type="NCBI Taxonomy" id="1641875"/>
    <lineage>
        <taxon>Bacteria</taxon>
        <taxon>Pseudomonadati</taxon>
        <taxon>Pseudomonadota</taxon>
        <taxon>Alphaproteobacteria</taxon>
        <taxon>Rhodobacterales</taxon>
        <taxon>Roseobacteraceae</taxon>
        <taxon>Roseovarius</taxon>
    </lineage>
</organism>
<evidence type="ECO:0000256" key="4">
    <source>
        <dbReference type="ARBA" id="ARBA00022679"/>
    </source>
</evidence>
<feature type="active site" description="Proton donor/acceptor" evidence="9">
    <location>
        <position position="171"/>
    </location>
</feature>
<dbReference type="RefSeq" id="WP_082630696.1">
    <property type="nucleotide sequence ID" value="NZ_LAXJ01000002.1"/>
</dbReference>
<dbReference type="AlphaFoldDB" id="A0A0T5P131"/>
<evidence type="ECO:0000256" key="9">
    <source>
        <dbReference type="PROSITE-ProRule" id="PRU01373"/>
    </source>
</evidence>
<keyword evidence="10" id="KW-0732">Signal</keyword>
<dbReference type="OrthoDB" id="9795305at2"/>
<comment type="similarity">
    <text evidence="2">Belongs to the YkuD family.</text>
</comment>
<keyword evidence="3" id="KW-0328">Glycosyltransferase</keyword>
<dbReference type="PANTHER" id="PTHR30582">
    <property type="entry name" value="L,D-TRANSPEPTIDASE"/>
    <property type="match status" value="1"/>
</dbReference>
<dbReference type="EMBL" id="LAXJ01000002">
    <property type="protein sequence ID" value="KRS14687.1"/>
    <property type="molecule type" value="Genomic_DNA"/>
</dbReference>
<comment type="caution">
    <text evidence="12">The sequence shown here is derived from an EMBL/GenBank/DDBJ whole genome shotgun (WGS) entry which is preliminary data.</text>
</comment>
<dbReference type="SUPFAM" id="SSF141523">
    <property type="entry name" value="L,D-transpeptidase catalytic domain-like"/>
    <property type="match status" value="1"/>
</dbReference>
<evidence type="ECO:0000256" key="6">
    <source>
        <dbReference type="ARBA" id="ARBA00022960"/>
    </source>
</evidence>
<dbReference type="PROSITE" id="PS52029">
    <property type="entry name" value="LD_TPASE"/>
    <property type="match status" value="1"/>
</dbReference>
<keyword evidence="8 9" id="KW-0961">Cell wall biogenesis/degradation</keyword>
<evidence type="ECO:0000256" key="10">
    <source>
        <dbReference type="SAM" id="SignalP"/>
    </source>
</evidence>
<evidence type="ECO:0000313" key="12">
    <source>
        <dbReference type="EMBL" id="KRS14687.1"/>
    </source>
</evidence>
<proteinExistence type="inferred from homology"/>